<gene>
    <name evidence="4" type="ORF">MQN93_22545</name>
</gene>
<name>A0ABS9XKI8_9ACTN</name>
<protein>
    <submittedName>
        <fullName evidence="4">AAA family ATPase</fullName>
    </submittedName>
</protein>
<dbReference type="InterPro" id="IPR058852">
    <property type="entry name" value="HTH_77"/>
</dbReference>
<feature type="compositionally biased region" description="Gly residues" evidence="1">
    <location>
        <begin position="687"/>
        <end position="709"/>
    </location>
</feature>
<organism evidence="4 5">
    <name type="scientific">Streptomyces spinosisporus</name>
    <dbReference type="NCBI Taxonomy" id="2927582"/>
    <lineage>
        <taxon>Bacteria</taxon>
        <taxon>Bacillati</taxon>
        <taxon>Actinomycetota</taxon>
        <taxon>Actinomycetes</taxon>
        <taxon>Kitasatosporales</taxon>
        <taxon>Streptomycetaceae</taxon>
        <taxon>Streptomyces</taxon>
    </lineage>
</organism>
<feature type="region of interest" description="Disordered" evidence="1">
    <location>
        <begin position="687"/>
        <end position="736"/>
    </location>
</feature>
<evidence type="ECO:0000313" key="4">
    <source>
        <dbReference type="EMBL" id="MCI3242508.1"/>
    </source>
</evidence>
<sequence>MAASVQGGRIGNLPAEANVFVGRRRELGRITELLRTERLVTLTGPGGVGKSRLALRAAHAAKADFPGGVWLVELSELRDPDLLTNTVAQATRLTEQTLRPLLQAVSEHLAGAPVLLVLDTCEHVLDECARVVQELLAHVPELRVLATSRQQLGVPGEHLLTVAPLPLGERDDAVALFAARAVAAVPAFTLTDDNRADVTAICARLDGIPLALELAAVRLRGFPLHRLLEGLDSRFDLLVSHARPRLARHQTLRTAIGWSHELCTPLERLLWARLSVFAGGWDVEAAEFVCHGGPLDPEEILPLLASLTEKSIITMDGDGAAVRYRMLDTVRSFGAEWLTGLGEAEAVRLRHRDYFRWIARQGEAEWLGPGQRMWAERLTAEHANLRLAIEQCLTAAEPEVALELTGSLWFFWFACGFAEEGRTYLERALRRAPEDGGPEHTLAVWAHRLVTVVPDDLEAAESVSAAYVWLAEERRLPVPALPLTGASLAVRGESARSAVLYGSARQAPSGDGGAEFFQLLTLAVQAYLLASQAAFERCAAVAERLRAECAKRGELWMRAWGDFFVSLAGIGLGHPHEAVRSAREALAAKWRVHDRIGAAAVADLLVVAQAAQGEDELAAHLLGVSRRLWFAAGLPQLGRPDRTVFHREYERRLRTSLGDTRFTEAVTAGRELGSEAAVTWALGGALDGAGGGDGADGSGGSGGPGGPGGPEDSSEPGDSHGPEGPGDPGTSGAPGA</sequence>
<dbReference type="PANTHER" id="PTHR47691:SF3">
    <property type="entry name" value="HTH-TYPE TRANSCRIPTIONAL REGULATOR RV0890C-RELATED"/>
    <property type="match status" value="1"/>
</dbReference>
<evidence type="ECO:0000259" key="3">
    <source>
        <dbReference type="Pfam" id="PF25872"/>
    </source>
</evidence>
<dbReference type="Gene3D" id="3.40.50.300">
    <property type="entry name" value="P-loop containing nucleotide triphosphate hydrolases"/>
    <property type="match status" value="1"/>
</dbReference>
<accession>A0ABS9XKI8</accession>
<dbReference type="SUPFAM" id="SSF52540">
    <property type="entry name" value="P-loop containing nucleoside triphosphate hydrolases"/>
    <property type="match status" value="1"/>
</dbReference>
<dbReference type="EMBL" id="JALDAX010000008">
    <property type="protein sequence ID" value="MCI3242508.1"/>
    <property type="molecule type" value="Genomic_DNA"/>
</dbReference>
<dbReference type="PRINTS" id="PR00364">
    <property type="entry name" value="DISEASERSIST"/>
</dbReference>
<evidence type="ECO:0000313" key="5">
    <source>
        <dbReference type="Proteomes" id="UP001165270"/>
    </source>
</evidence>
<dbReference type="Pfam" id="PF20703">
    <property type="entry name" value="nSTAND1"/>
    <property type="match status" value="1"/>
</dbReference>
<dbReference type="RefSeq" id="WP_242711007.1">
    <property type="nucleotide sequence ID" value="NZ_JALDAX010000008.1"/>
</dbReference>
<feature type="domain" description="Winged helix-turn-helix" evidence="3">
    <location>
        <begin position="269"/>
        <end position="338"/>
    </location>
</feature>
<dbReference type="Pfam" id="PF25872">
    <property type="entry name" value="HTH_77"/>
    <property type="match status" value="1"/>
</dbReference>
<comment type="caution">
    <text evidence="4">The sequence shown here is derived from an EMBL/GenBank/DDBJ whole genome shotgun (WGS) entry which is preliminary data.</text>
</comment>
<keyword evidence="5" id="KW-1185">Reference proteome</keyword>
<reference evidence="4" key="1">
    <citation type="submission" date="2022-03" db="EMBL/GenBank/DDBJ databases">
        <title>Streptomyces 7R015 and 7R016 isolated from Barleria lupulina in Thailand.</title>
        <authorList>
            <person name="Kanchanasin P."/>
            <person name="Phongsopitanun W."/>
            <person name="Tanasupawat S."/>
        </authorList>
    </citation>
    <scope>NUCLEOTIDE SEQUENCE</scope>
    <source>
        <strain evidence="4">7R016</strain>
    </source>
</reference>
<feature type="domain" description="Novel STAND NTPase 1" evidence="2">
    <location>
        <begin position="15"/>
        <end position="150"/>
    </location>
</feature>
<dbReference type="Proteomes" id="UP001165270">
    <property type="component" value="Unassembled WGS sequence"/>
</dbReference>
<evidence type="ECO:0000256" key="1">
    <source>
        <dbReference type="SAM" id="MobiDB-lite"/>
    </source>
</evidence>
<evidence type="ECO:0000259" key="2">
    <source>
        <dbReference type="Pfam" id="PF20703"/>
    </source>
</evidence>
<dbReference type="InterPro" id="IPR049052">
    <property type="entry name" value="nSTAND1"/>
</dbReference>
<dbReference type="InterPro" id="IPR027417">
    <property type="entry name" value="P-loop_NTPase"/>
</dbReference>
<dbReference type="PANTHER" id="PTHR47691">
    <property type="entry name" value="REGULATOR-RELATED"/>
    <property type="match status" value="1"/>
</dbReference>
<proteinExistence type="predicted"/>
<feature type="compositionally biased region" description="Gly residues" evidence="1">
    <location>
        <begin position="723"/>
        <end position="736"/>
    </location>
</feature>